<dbReference type="InterPro" id="IPR008727">
    <property type="entry name" value="PAAR_motif"/>
</dbReference>
<protein>
    <submittedName>
        <fullName evidence="1">Putative Zn-binding protein involved in type VI secretion</fullName>
    </submittedName>
</protein>
<gene>
    <name evidence="1" type="ORF">HD842_004741</name>
</gene>
<sequence>MAGPVIRLGDKTSHGGVVASASMVSDSGGVPIARVGDTVVCPLHGDSQCVIVSGDPTMIVDGKPVARHGDLTSCGATLIASQQSTVDQV</sequence>
<dbReference type="AlphaFoldDB" id="A0A7W9X578"/>
<dbReference type="EMBL" id="JACHBX010000006">
    <property type="protein sequence ID" value="MBB6136563.1"/>
    <property type="molecule type" value="Genomic_DNA"/>
</dbReference>
<keyword evidence="2" id="KW-1185">Reference proteome</keyword>
<reference evidence="1 2" key="1">
    <citation type="submission" date="2020-08" db="EMBL/GenBank/DDBJ databases">
        <title>The Agave Microbiome: Exploring the role of microbial communities in plant adaptations to desert environments.</title>
        <authorList>
            <person name="Partida-Martinez L.P."/>
        </authorList>
    </citation>
    <scope>NUCLEOTIDE SEQUENCE [LARGE SCALE GENOMIC DNA]</scope>
    <source>
        <strain evidence="1 2">AT3.2</strain>
    </source>
</reference>
<organism evidence="1 2">
    <name type="scientific">Massilia aurea</name>
    <dbReference type="NCBI Taxonomy" id="373040"/>
    <lineage>
        <taxon>Bacteria</taxon>
        <taxon>Pseudomonadati</taxon>
        <taxon>Pseudomonadota</taxon>
        <taxon>Betaproteobacteria</taxon>
        <taxon>Burkholderiales</taxon>
        <taxon>Oxalobacteraceae</taxon>
        <taxon>Telluria group</taxon>
        <taxon>Massilia</taxon>
    </lineage>
</organism>
<dbReference type="Gene3D" id="2.60.200.60">
    <property type="match status" value="1"/>
</dbReference>
<dbReference type="CDD" id="cd14744">
    <property type="entry name" value="PAAR_CT_2"/>
    <property type="match status" value="1"/>
</dbReference>
<evidence type="ECO:0000313" key="2">
    <source>
        <dbReference type="Proteomes" id="UP000540787"/>
    </source>
</evidence>
<dbReference type="Pfam" id="PF05488">
    <property type="entry name" value="PAAR_motif"/>
    <property type="match status" value="1"/>
</dbReference>
<accession>A0A7W9X578</accession>
<name>A0A7W9X578_9BURK</name>
<proteinExistence type="predicted"/>
<dbReference type="RefSeq" id="WP_183558547.1">
    <property type="nucleotide sequence ID" value="NZ_JACHBX010000006.1"/>
</dbReference>
<dbReference type="Proteomes" id="UP000540787">
    <property type="component" value="Unassembled WGS sequence"/>
</dbReference>
<comment type="caution">
    <text evidence="1">The sequence shown here is derived from an EMBL/GenBank/DDBJ whole genome shotgun (WGS) entry which is preliminary data.</text>
</comment>
<evidence type="ECO:0000313" key="1">
    <source>
        <dbReference type="EMBL" id="MBB6136563.1"/>
    </source>
</evidence>